<dbReference type="EMBL" id="JADIKM010000003">
    <property type="protein sequence ID" value="MFK2904540.1"/>
    <property type="molecule type" value="Genomic_DNA"/>
</dbReference>
<evidence type="ECO:0000313" key="2">
    <source>
        <dbReference type="Proteomes" id="UP001620460"/>
    </source>
</evidence>
<dbReference type="RefSeq" id="WP_404633153.1">
    <property type="nucleotide sequence ID" value="NZ_JADIKM010000003.1"/>
</dbReference>
<accession>A0ABW8JWA6</accession>
<keyword evidence="2" id="KW-1185">Reference proteome</keyword>
<sequence length="121" mass="13446">MIDLKQQAALTALNEMMRGKHFSICTLDKVADLLNVHPDPEAYRTLRALHCIDYAAMPRDLYASLPSLIQQALSGREVFQFDVRPPAPLQLAAANGARPGEVVMIDEPKRPSLLRRMLGHG</sequence>
<organism evidence="1 2">
    <name type="scientific">Dyella ginsengisoli</name>
    <dbReference type="NCBI Taxonomy" id="363848"/>
    <lineage>
        <taxon>Bacteria</taxon>
        <taxon>Pseudomonadati</taxon>
        <taxon>Pseudomonadota</taxon>
        <taxon>Gammaproteobacteria</taxon>
        <taxon>Lysobacterales</taxon>
        <taxon>Rhodanobacteraceae</taxon>
        <taxon>Dyella</taxon>
    </lineage>
</organism>
<proteinExistence type="predicted"/>
<protein>
    <submittedName>
        <fullName evidence="1">Uncharacterized protein</fullName>
    </submittedName>
</protein>
<comment type="caution">
    <text evidence="1">The sequence shown here is derived from an EMBL/GenBank/DDBJ whole genome shotgun (WGS) entry which is preliminary data.</text>
</comment>
<evidence type="ECO:0000313" key="1">
    <source>
        <dbReference type="EMBL" id="MFK2904540.1"/>
    </source>
</evidence>
<reference evidence="1 2" key="1">
    <citation type="submission" date="2020-10" db="EMBL/GenBank/DDBJ databases">
        <title>Phylogeny of dyella-like bacteria.</title>
        <authorList>
            <person name="Fu J."/>
        </authorList>
    </citation>
    <scope>NUCLEOTIDE SEQUENCE [LARGE SCALE GENOMIC DNA]</scope>
    <source>
        <strain evidence="1 2">Gsoil3046</strain>
    </source>
</reference>
<gene>
    <name evidence="1" type="ORF">ISP17_11240</name>
</gene>
<dbReference type="Proteomes" id="UP001620460">
    <property type="component" value="Unassembled WGS sequence"/>
</dbReference>
<name>A0ABW8JWA6_9GAMM</name>